<feature type="compositionally biased region" description="Basic and acidic residues" evidence="1">
    <location>
        <begin position="239"/>
        <end position="253"/>
    </location>
</feature>
<sequence length="481" mass="54266">MASSFGVKIDNLRSRSRVLLTCLEENAKIVRKEVKKLRSQDSYRLHGTSKRRSAYGRQSDIWKLRNDSSGVGALLCPDYFRPSSKYESVSATDMSANRRLPVVKPERKQPKSSSPRRSVVKECYCQTAMLQTRKANQRSMRTRHAPICLPSFRETDDAVHGDAGSPRDPPELAYSPPLSTTTLRRAQKIDYTPRSEFLRRVQSKINTLRDSQLGTPRAPSPLPRRFNSTSGNVPGNSKSLEERRNGGVELPRKHNCRRGVDIEALPKKTSLPKKTIASRKLMNDQNKPANFRSRERRAAFRSSSPDGRTLRMVSGDGNFSRPSVGDERKSCPCSEYRADKFLGEQGENEAVDSEVNDVRKFRDKNYFDTHASCPSLLGSRSSGSLQQFRLNERLFPEPVGRVHRDDLVVSIPPCATRQRRGVHYFPRSIVRQEKNASNTNYTKKRRCPAGCPLIGHAVDLGALKVSHPSNSLALRFQKGIR</sequence>
<proteinExistence type="predicted"/>
<accession>A0A6J0C1R2</accession>
<feature type="region of interest" description="Disordered" evidence="1">
    <location>
        <begin position="206"/>
        <end position="253"/>
    </location>
</feature>
<feature type="region of interest" description="Disordered" evidence="1">
    <location>
        <begin position="87"/>
        <end position="118"/>
    </location>
</feature>
<feature type="region of interest" description="Disordered" evidence="1">
    <location>
        <begin position="272"/>
        <end position="330"/>
    </location>
</feature>
<reference evidence="3" key="1">
    <citation type="submission" date="2025-08" db="UniProtKB">
        <authorList>
            <consortium name="RefSeq"/>
        </authorList>
    </citation>
    <scope>IDENTIFICATION</scope>
    <source>
        <tissue evidence="3">Thorax and Abdomen</tissue>
    </source>
</reference>
<feature type="region of interest" description="Disordered" evidence="1">
    <location>
        <begin position="155"/>
        <end position="177"/>
    </location>
</feature>
<dbReference type="OrthoDB" id="10002384at2759"/>
<dbReference type="Proteomes" id="UP000829291">
    <property type="component" value="Chromosome 3"/>
</dbReference>
<dbReference type="InParanoid" id="A0A6J0C1R2"/>
<keyword evidence="2" id="KW-1185">Reference proteome</keyword>
<dbReference type="RefSeq" id="XP_015520374.1">
    <property type="nucleotide sequence ID" value="XM_015664888.2"/>
</dbReference>
<organism evidence="3">
    <name type="scientific">Neodiprion lecontei</name>
    <name type="common">Redheaded pine sawfly</name>
    <dbReference type="NCBI Taxonomy" id="441921"/>
    <lineage>
        <taxon>Eukaryota</taxon>
        <taxon>Metazoa</taxon>
        <taxon>Ecdysozoa</taxon>
        <taxon>Arthropoda</taxon>
        <taxon>Hexapoda</taxon>
        <taxon>Insecta</taxon>
        <taxon>Pterygota</taxon>
        <taxon>Neoptera</taxon>
        <taxon>Endopterygota</taxon>
        <taxon>Hymenoptera</taxon>
        <taxon>Tenthredinoidea</taxon>
        <taxon>Diprionidae</taxon>
        <taxon>Diprioninae</taxon>
        <taxon>Neodiprion</taxon>
    </lineage>
</organism>
<protein>
    <submittedName>
        <fullName evidence="3">Uncharacterized protein LOC107224717</fullName>
    </submittedName>
</protein>
<evidence type="ECO:0000256" key="1">
    <source>
        <dbReference type="SAM" id="MobiDB-lite"/>
    </source>
</evidence>
<evidence type="ECO:0000313" key="2">
    <source>
        <dbReference type="Proteomes" id="UP000829291"/>
    </source>
</evidence>
<feature type="compositionally biased region" description="Polar residues" evidence="1">
    <location>
        <begin position="226"/>
        <end position="238"/>
    </location>
</feature>
<name>A0A6J0C1R2_NEOLC</name>
<dbReference type="GeneID" id="107224717"/>
<dbReference type="AlphaFoldDB" id="A0A6J0C1R2"/>
<dbReference type="KEGG" id="nlo:107224717"/>
<gene>
    <name evidence="3" type="primary">LOC107224717</name>
</gene>
<evidence type="ECO:0000313" key="3">
    <source>
        <dbReference type="RefSeq" id="XP_015520374.1"/>
    </source>
</evidence>